<evidence type="ECO:0000313" key="1">
    <source>
        <dbReference type="EMBL" id="OYR18563.1"/>
    </source>
</evidence>
<comment type="caution">
    <text evidence="1">The sequence shown here is derived from an EMBL/GenBank/DDBJ whole genome shotgun (WGS) entry which is preliminary data.</text>
</comment>
<evidence type="ECO:0000313" key="2">
    <source>
        <dbReference type="Proteomes" id="UP000216345"/>
    </source>
</evidence>
<accession>A0A256FUR9</accession>
<dbReference type="RefSeq" id="WP_094573461.1">
    <property type="nucleotide sequence ID" value="NZ_JBHEEL010000011.1"/>
</dbReference>
<dbReference type="Proteomes" id="UP000216345">
    <property type="component" value="Unassembled WGS sequence"/>
</dbReference>
<gene>
    <name evidence="1" type="ORF">CEV32_3033</name>
</gene>
<dbReference type="AlphaFoldDB" id="A0A256FUR9"/>
<name>A0A256FUR9_9HYPH</name>
<reference evidence="1 2" key="1">
    <citation type="submission" date="2017-07" db="EMBL/GenBank/DDBJ databases">
        <title>Phylogenetic study on the rhizospheric bacterium Ochrobactrum sp. A44.</title>
        <authorList>
            <person name="Krzyzanowska D.M."/>
            <person name="Ossowicki A."/>
            <person name="Rajewska M."/>
            <person name="Maciag T."/>
            <person name="Kaczynski Z."/>
            <person name="Czerwicka M."/>
            <person name="Jafra S."/>
        </authorList>
    </citation>
    <scope>NUCLEOTIDE SEQUENCE [LARGE SCALE GENOMIC DNA]</scope>
    <source>
        <strain evidence="1 2">PR17</strain>
    </source>
</reference>
<dbReference type="OrthoDB" id="9885503at2"/>
<proteinExistence type="predicted"/>
<sequence length="352" mass="39466">MAIKSITLTPLDPIESPVKDPTFLLCDNKYKYLYVLSHGWTDMHSPTNPPRGLAKINIADPYIYDVKSDMFYASEADRSYPFSFSDLDDFLFVSVTDDGKGTSCIVKSKLTGSPSIPIYSKILPTEAHARFYSNAYDSLQKKIFAFAVNEGKGSISAFQSGQFEYNVTTNYNSIESLTIDNRTQTCYFIPTQESIIGYFSTLTASPQIQYINIPDKGIMYGDKTILDTVNGLLFIPILTVDGKRKILALDTNENYITQSIDVNGELESFNYLVLDSLRQLLFYVTSTPLGELHVTPISTVTFDVLEECRISLPKGTGQLRSFAIHIQDDFDVIYGVNFSNGIVPVRIDFTRD</sequence>
<keyword evidence="2" id="KW-1185">Reference proteome</keyword>
<organism evidence="1 2">
    <name type="scientific">Brucella rhizosphaerae</name>
    <dbReference type="NCBI Taxonomy" id="571254"/>
    <lineage>
        <taxon>Bacteria</taxon>
        <taxon>Pseudomonadati</taxon>
        <taxon>Pseudomonadota</taxon>
        <taxon>Alphaproteobacteria</taxon>
        <taxon>Hyphomicrobiales</taxon>
        <taxon>Brucellaceae</taxon>
        <taxon>Brucella/Ochrobactrum group</taxon>
        <taxon>Brucella</taxon>
    </lineage>
</organism>
<protein>
    <submittedName>
        <fullName evidence="1">Uncharacterized protein</fullName>
    </submittedName>
</protein>
<dbReference type="EMBL" id="NNRK01000011">
    <property type="protein sequence ID" value="OYR18563.1"/>
    <property type="molecule type" value="Genomic_DNA"/>
</dbReference>